<evidence type="ECO:0000256" key="3">
    <source>
        <dbReference type="SAM" id="Phobius"/>
    </source>
</evidence>
<comment type="caution">
    <text evidence="5">The sequence shown here is derived from an EMBL/GenBank/DDBJ whole genome shotgun (WGS) entry which is preliminary data.</text>
</comment>
<dbReference type="Pfam" id="PF15037">
    <property type="entry name" value="IL17_R_N"/>
    <property type="match status" value="1"/>
</dbReference>
<dbReference type="InterPro" id="IPR039465">
    <property type="entry name" value="IL-17_rcpt-like"/>
</dbReference>
<evidence type="ECO:0000313" key="6">
    <source>
        <dbReference type="Proteomes" id="UP000824540"/>
    </source>
</evidence>
<dbReference type="PANTHER" id="PTHR15583">
    <property type="entry name" value="INTERLEUKIN-17 RECEPTOR"/>
    <property type="match status" value="1"/>
</dbReference>
<keyword evidence="3" id="KW-0812">Transmembrane</keyword>
<keyword evidence="3" id="KW-0472">Membrane</keyword>
<gene>
    <name evidence="5" type="ORF">JZ751_009047</name>
</gene>
<evidence type="ECO:0000259" key="4">
    <source>
        <dbReference type="Pfam" id="PF15037"/>
    </source>
</evidence>
<dbReference type="GO" id="GO:0030368">
    <property type="term" value="F:interleukin-17 receptor activity"/>
    <property type="evidence" value="ECO:0007669"/>
    <property type="project" value="InterPro"/>
</dbReference>
<dbReference type="Proteomes" id="UP000824540">
    <property type="component" value="Unassembled WGS sequence"/>
</dbReference>
<evidence type="ECO:0000313" key="5">
    <source>
        <dbReference type="EMBL" id="KAG9345891.1"/>
    </source>
</evidence>
<evidence type="ECO:0000256" key="1">
    <source>
        <dbReference type="ARBA" id="ARBA00022729"/>
    </source>
</evidence>
<dbReference type="PANTHER" id="PTHR15583:SF10">
    <property type="entry name" value="INTERLEUKIN-17 RECEPTOR E-LIKE-RELATED"/>
    <property type="match status" value="1"/>
</dbReference>
<name>A0A8T2P3J4_9TELE</name>
<keyword evidence="6" id="KW-1185">Reference proteome</keyword>
<dbReference type="AlphaFoldDB" id="A0A8T2P3J4"/>
<keyword evidence="3" id="KW-1133">Transmembrane helix</keyword>
<proteinExistence type="predicted"/>
<sequence length="540" mass="60475">MSVQGTIRHHQAGLTVVGVDEQKLVQRLTGNVYTLTDEGYLAVLAGYLYGGSGSGLEAGSFWPRNWWWNGAEAAKTDSVPALFAACKRDPAIINSTVFHRVNLSTVMKCDEIQKCSLYLRVTATVQIYERLQGVSVCTVSSGMLEYCRVVTFPRKARGRLAGQRVEVQDDCVEVAPNQNVNVMLKTHPEYCDITWSQMYRVQGCGNAVLRSNVPECITGKIAYTVDEVKRELSVTVSDMLEDRDYHLRLCHRWEICSGTEAYTLLKREDSLKRATLQYSSPLPCLCIEGWSAMADAPRVQVCPFRNRTEELWSGVTFDPEREALSWEPACPVKAVVTLCQRERGNVCHDLANSSQPVGREKVTYSKVDPHPTICMKARRADVQFSIPALQCGFQCSERATISNGQYLCRVEWLLVFAITCVTLVIIAGLAGNIILTVYQRRRANRKPGSYHQFERTAVKLLHAEDGKDYTLQSSGDLEKFMLDRTLDHGQSGHYHTESWTTAPSREASLWNSTENFSPQSTAPPTGPYPQDQQASQLPYS</sequence>
<feature type="compositionally biased region" description="Polar residues" evidence="2">
    <location>
        <begin position="510"/>
        <end position="523"/>
    </location>
</feature>
<feature type="region of interest" description="Disordered" evidence="2">
    <location>
        <begin position="510"/>
        <end position="540"/>
    </location>
</feature>
<keyword evidence="1" id="KW-0732">Signal</keyword>
<feature type="compositionally biased region" description="Polar residues" evidence="2">
    <location>
        <begin position="530"/>
        <end position="540"/>
    </location>
</feature>
<dbReference type="OrthoDB" id="9877324at2759"/>
<dbReference type="EMBL" id="JAFBMS010000017">
    <property type="protein sequence ID" value="KAG9345891.1"/>
    <property type="molecule type" value="Genomic_DNA"/>
</dbReference>
<protein>
    <recommendedName>
        <fullName evidence="4">Interleukin-17 receptor C/E N-terminal domain-containing protein</fullName>
    </recommendedName>
</protein>
<feature type="transmembrane region" description="Helical" evidence="3">
    <location>
        <begin position="412"/>
        <end position="438"/>
    </location>
</feature>
<reference evidence="5" key="1">
    <citation type="thesis" date="2021" institute="BYU ScholarsArchive" country="Provo, UT, USA">
        <title>Applications of and Algorithms for Genome Assembly and Genomic Analyses with an Emphasis on Marine Teleosts.</title>
        <authorList>
            <person name="Pickett B.D."/>
        </authorList>
    </citation>
    <scope>NUCLEOTIDE SEQUENCE</scope>
    <source>
        <strain evidence="5">HI-2016</strain>
    </source>
</reference>
<organism evidence="5 6">
    <name type="scientific">Albula glossodonta</name>
    <name type="common">roundjaw bonefish</name>
    <dbReference type="NCBI Taxonomy" id="121402"/>
    <lineage>
        <taxon>Eukaryota</taxon>
        <taxon>Metazoa</taxon>
        <taxon>Chordata</taxon>
        <taxon>Craniata</taxon>
        <taxon>Vertebrata</taxon>
        <taxon>Euteleostomi</taxon>
        <taxon>Actinopterygii</taxon>
        <taxon>Neopterygii</taxon>
        <taxon>Teleostei</taxon>
        <taxon>Albuliformes</taxon>
        <taxon>Albulidae</taxon>
        <taxon>Albula</taxon>
    </lineage>
</organism>
<accession>A0A8T2P3J4</accession>
<evidence type="ECO:0000256" key="2">
    <source>
        <dbReference type="SAM" id="MobiDB-lite"/>
    </source>
</evidence>
<dbReference type="InterPro" id="IPR027841">
    <property type="entry name" value="IL-17_rcpt_C/E_N"/>
</dbReference>
<feature type="domain" description="Interleukin-17 receptor C/E N-terminal" evidence="4">
    <location>
        <begin position="161"/>
        <end position="378"/>
    </location>
</feature>